<comment type="caution">
    <text evidence="2">The sequence shown here is derived from an EMBL/GenBank/DDBJ whole genome shotgun (WGS) entry which is preliminary data.</text>
</comment>
<dbReference type="NCBIfam" id="TIGR02605">
    <property type="entry name" value="CxxC_CxxC_SSSS"/>
    <property type="match status" value="1"/>
</dbReference>
<feature type="domain" description="Putative regulatory protein FmdB zinc ribbon" evidence="1">
    <location>
        <begin position="1"/>
        <end position="45"/>
    </location>
</feature>
<dbReference type="SMART" id="SM00834">
    <property type="entry name" value="CxxC_CXXC_SSSS"/>
    <property type="match status" value="1"/>
</dbReference>
<proteinExistence type="predicted"/>
<name>A0A833H1Y6_9LEPT</name>
<sequence length="70" mass="7364">MPYYDYSCRDCHSVTSIKASIEEKEAGLVVRCEACGSTETEQAFLNVAITTGGRAEAGPCGHACGCFPGN</sequence>
<gene>
    <name evidence="2" type="ORF">F9K24_08630</name>
</gene>
<evidence type="ECO:0000313" key="3">
    <source>
        <dbReference type="Proteomes" id="UP000460298"/>
    </source>
</evidence>
<dbReference type="Proteomes" id="UP000460298">
    <property type="component" value="Unassembled WGS sequence"/>
</dbReference>
<organism evidence="2 3">
    <name type="scientific">Leptonema illini</name>
    <dbReference type="NCBI Taxonomy" id="183"/>
    <lineage>
        <taxon>Bacteria</taxon>
        <taxon>Pseudomonadati</taxon>
        <taxon>Spirochaetota</taxon>
        <taxon>Spirochaetia</taxon>
        <taxon>Leptospirales</taxon>
        <taxon>Leptospiraceae</taxon>
        <taxon>Leptonema</taxon>
    </lineage>
</organism>
<evidence type="ECO:0000313" key="2">
    <source>
        <dbReference type="EMBL" id="KAB2932921.1"/>
    </source>
</evidence>
<evidence type="ECO:0000259" key="1">
    <source>
        <dbReference type="SMART" id="SM00834"/>
    </source>
</evidence>
<dbReference type="OrthoDB" id="9813321at2"/>
<dbReference type="RefSeq" id="WP_002773140.1">
    <property type="nucleotide sequence ID" value="NZ_JQDG01000028.1"/>
</dbReference>
<dbReference type="InterPro" id="IPR013429">
    <property type="entry name" value="Regulatory_FmdB_Zinc_ribbon"/>
</dbReference>
<dbReference type="EMBL" id="WBUI01000007">
    <property type="protein sequence ID" value="KAB2932921.1"/>
    <property type="molecule type" value="Genomic_DNA"/>
</dbReference>
<protein>
    <recommendedName>
        <fullName evidence="1">Putative regulatory protein FmdB zinc ribbon domain-containing protein</fullName>
    </recommendedName>
</protein>
<reference evidence="2 3" key="1">
    <citation type="submission" date="2019-10" db="EMBL/GenBank/DDBJ databases">
        <title>Extracellular Electron Transfer in a Candidatus Methanoperedens spp. Enrichment Culture.</title>
        <authorList>
            <person name="Berger S."/>
            <person name="Rangel Shaw D."/>
            <person name="Berben T."/>
            <person name="In 'T Zandt M."/>
            <person name="Frank J."/>
            <person name="Reimann J."/>
            <person name="Jetten M.S.M."/>
            <person name="Welte C.U."/>
        </authorList>
    </citation>
    <scope>NUCLEOTIDE SEQUENCE [LARGE SCALE GENOMIC DNA]</scope>
    <source>
        <strain evidence="2">SB12</strain>
    </source>
</reference>
<accession>A0A833H1Y6</accession>
<dbReference type="AlphaFoldDB" id="A0A833H1Y6"/>